<sequence>MKRKRRKENAGGNILTGWRRCRIAGSNRAGYDCLSADNCKADPEINDYMWGLQ</sequence>
<reference evidence="1 2" key="1">
    <citation type="submission" date="2022-10" db="EMBL/GenBank/DDBJ databases">
        <title>Chitinophaga nivalis PC15 sp. nov., isolated from Pyeongchang county, South Korea.</title>
        <authorList>
            <person name="Trinh H.N."/>
        </authorList>
    </citation>
    <scope>NUCLEOTIDE SEQUENCE [LARGE SCALE GENOMIC DNA]</scope>
    <source>
        <strain evidence="1 2">PC14</strain>
    </source>
</reference>
<organism evidence="1 2">
    <name type="scientific">Chitinophaga nivalis</name>
    <dbReference type="NCBI Taxonomy" id="2991709"/>
    <lineage>
        <taxon>Bacteria</taxon>
        <taxon>Pseudomonadati</taxon>
        <taxon>Bacteroidota</taxon>
        <taxon>Chitinophagia</taxon>
        <taxon>Chitinophagales</taxon>
        <taxon>Chitinophagaceae</taxon>
        <taxon>Chitinophaga</taxon>
    </lineage>
</organism>
<gene>
    <name evidence="1" type="ORF">OL497_13165</name>
</gene>
<comment type="caution">
    <text evidence="1">The sequence shown here is derived from an EMBL/GenBank/DDBJ whole genome shotgun (WGS) entry which is preliminary data.</text>
</comment>
<evidence type="ECO:0000313" key="2">
    <source>
        <dbReference type="Proteomes" id="UP001207742"/>
    </source>
</evidence>
<protein>
    <submittedName>
        <fullName evidence="1">Uncharacterized protein</fullName>
    </submittedName>
</protein>
<accession>A0ABT3ILJ9</accession>
<dbReference type="RefSeq" id="WP_264730786.1">
    <property type="nucleotide sequence ID" value="NZ_JAPDNR010000001.1"/>
</dbReference>
<dbReference type="EMBL" id="JAPDNS010000001">
    <property type="protein sequence ID" value="MCW3484852.1"/>
    <property type="molecule type" value="Genomic_DNA"/>
</dbReference>
<dbReference type="Proteomes" id="UP001207742">
    <property type="component" value="Unassembled WGS sequence"/>
</dbReference>
<keyword evidence="2" id="KW-1185">Reference proteome</keyword>
<evidence type="ECO:0000313" key="1">
    <source>
        <dbReference type="EMBL" id="MCW3484852.1"/>
    </source>
</evidence>
<proteinExistence type="predicted"/>
<name>A0ABT3ILJ9_9BACT</name>